<dbReference type="InterPro" id="IPR038109">
    <property type="entry name" value="DNA_bind_recomb_sf"/>
</dbReference>
<evidence type="ECO:0000259" key="2">
    <source>
        <dbReference type="PROSITE" id="PS51736"/>
    </source>
</evidence>
<evidence type="ECO:0000313" key="5">
    <source>
        <dbReference type="Proteomes" id="UP000198394"/>
    </source>
</evidence>
<dbReference type="EMBL" id="NDYL01000001">
    <property type="protein sequence ID" value="OXB93955.1"/>
    <property type="molecule type" value="Genomic_DNA"/>
</dbReference>
<dbReference type="PROSITE" id="PS51737">
    <property type="entry name" value="RECOMBINASE_DNA_BIND"/>
    <property type="match status" value="1"/>
</dbReference>
<comment type="caution">
    <text evidence="4">The sequence shown here is derived from an EMBL/GenBank/DDBJ whole genome shotgun (WGS) entry which is preliminary data.</text>
</comment>
<dbReference type="PANTHER" id="PTHR30461">
    <property type="entry name" value="DNA-INVERTASE FROM LAMBDOID PROPHAGE"/>
    <property type="match status" value="1"/>
</dbReference>
<evidence type="ECO:0000313" key="4">
    <source>
        <dbReference type="EMBL" id="OXB93955.1"/>
    </source>
</evidence>
<name>A0A226QNM2_9BACL</name>
<dbReference type="PANTHER" id="PTHR30461:SF23">
    <property type="entry name" value="DNA RECOMBINASE-RELATED"/>
    <property type="match status" value="1"/>
</dbReference>
<dbReference type="InterPro" id="IPR011109">
    <property type="entry name" value="DNA_bind_recombinase_dom"/>
</dbReference>
<feature type="domain" description="Recombinase" evidence="3">
    <location>
        <begin position="165"/>
        <end position="286"/>
    </location>
</feature>
<dbReference type="SUPFAM" id="SSF53041">
    <property type="entry name" value="Resolvase-like"/>
    <property type="match status" value="1"/>
</dbReference>
<evidence type="ECO:0000259" key="3">
    <source>
        <dbReference type="PROSITE" id="PS51737"/>
    </source>
</evidence>
<dbReference type="CDD" id="cd00338">
    <property type="entry name" value="Ser_Recombinase"/>
    <property type="match status" value="1"/>
</dbReference>
<keyword evidence="1" id="KW-0175">Coiled coil</keyword>
<dbReference type="GO" id="GO:0003677">
    <property type="term" value="F:DNA binding"/>
    <property type="evidence" value="ECO:0007669"/>
    <property type="project" value="InterPro"/>
</dbReference>
<dbReference type="Gene3D" id="3.40.50.1390">
    <property type="entry name" value="Resolvase, N-terminal catalytic domain"/>
    <property type="match status" value="1"/>
</dbReference>
<proteinExistence type="predicted"/>
<organism evidence="4 5">
    <name type="scientific">Parageobacillus galactosidasius</name>
    <dbReference type="NCBI Taxonomy" id="883812"/>
    <lineage>
        <taxon>Bacteria</taxon>
        <taxon>Bacillati</taxon>
        <taxon>Bacillota</taxon>
        <taxon>Bacilli</taxon>
        <taxon>Bacillales</taxon>
        <taxon>Anoxybacillaceae</taxon>
        <taxon>Parageobacillus</taxon>
    </lineage>
</organism>
<dbReference type="InterPro" id="IPR050639">
    <property type="entry name" value="SSR_resolvase"/>
</dbReference>
<dbReference type="Gene3D" id="3.90.1750.20">
    <property type="entry name" value="Putative Large Serine Recombinase, Chain B, Domain 2"/>
    <property type="match status" value="1"/>
</dbReference>
<keyword evidence="5" id="KW-1185">Reference proteome</keyword>
<evidence type="ECO:0000256" key="1">
    <source>
        <dbReference type="SAM" id="Coils"/>
    </source>
</evidence>
<protein>
    <recommendedName>
        <fullName evidence="6">Recombinase family protein</fullName>
    </recommendedName>
</protein>
<dbReference type="Pfam" id="PF00239">
    <property type="entry name" value="Resolvase"/>
    <property type="match status" value="1"/>
</dbReference>
<dbReference type="GO" id="GO:0000150">
    <property type="term" value="F:DNA strand exchange activity"/>
    <property type="evidence" value="ECO:0007669"/>
    <property type="project" value="InterPro"/>
</dbReference>
<dbReference type="Pfam" id="PF07508">
    <property type="entry name" value="Recombinase"/>
    <property type="match status" value="1"/>
</dbReference>
<feature type="coiled-coil region" evidence="1">
    <location>
        <begin position="378"/>
        <end position="461"/>
    </location>
</feature>
<dbReference type="SMART" id="SM00857">
    <property type="entry name" value="Resolvase"/>
    <property type="match status" value="1"/>
</dbReference>
<dbReference type="Proteomes" id="UP000198394">
    <property type="component" value="Unassembled WGS sequence"/>
</dbReference>
<dbReference type="AlphaFoldDB" id="A0A226QNM2"/>
<dbReference type="PROSITE" id="PS51736">
    <property type="entry name" value="RECOMBINASES_3"/>
    <property type="match status" value="1"/>
</dbReference>
<dbReference type="InterPro" id="IPR036162">
    <property type="entry name" value="Resolvase-like_N_sf"/>
</dbReference>
<reference evidence="4 5" key="1">
    <citation type="submission" date="2017-04" db="EMBL/GenBank/DDBJ databases">
        <title>The genome sequence of Parageobacillus galactosidasius DSM 18751.</title>
        <authorList>
            <person name="Ramaloko W.T."/>
            <person name="Koen N."/>
            <person name="Polliack S."/>
            <person name="Aliyu H."/>
            <person name="Lebre P."/>
            <person name="Mohr T."/>
            <person name="Oswald F."/>
            <person name="Zwick M."/>
            <person name="Neumann A."/>
            <person name="Syldatk C."/>
            <person name="Cowan D."/>
            <person name="De Maayer P."/>
        </authorList>
    </citation>
    <scope>NUCLEOTIDE SEQUENCE [LARGE SCALE GENOMIC DNA]</scope>
    <source>
        <strain evidence="4 5">DSM 18751</strain>
    </source>
</reference>
<evidence type="ECO:0008006" key="6">
    <source>
        <dbReference type="Google" id="ProtNLM"/>
    </source>
</evidence>
<sequence length="524" mass="62483">MNLQEFLKKPGLKAAFYGRYSSEDQDIKTQRAVCQEFAKEYGIEIVREYLDESISAFKKTMDKRKNLNLMREDAKKGHFDCVLVYKGDRLARRIDQHLKIWSEFRQLNVPIILTHSRMLYTTDDIQTLVVEMGMSSFESENNSIRTRDYYIAHTKMGKWLGGTLPYGYRYEDAEDGEKKIVQNALEIEKVKQIFRLYIKGYGFESIAKQMDKQYPEDRWIKEKIKSIITNPFYAGFTTSQRIKTGSGNSLRPRKEWVMGKCEKIPPAITEEIWNLCMDLYERKKEGLYDSKKFTTCFLFRDVLFCKTCNVPLKGKNYMSGKKRKDGTRYGDRKYICPNCKYKWSEKEIDEFLVQDILAGLHYKNFAYKKEDVHRNEVLTRMEKDIAKIKNTISNYEKELQKFHEQLNLVDAKQKQLMEENNEPTELQRALVQYRISIRNRMTELEKEIEKKQKEINTMEKTYADFENWKDKITGLFSFEYNFNQTEFRRLILLLFQKIEVDQDYQFNYIARVDLNERGTIQLGF</sequence>
<dbReference type="InterPro" id="IPR006119">
    <property type="entry name" value="Resolv_N"/>
</dbReference>
<dbReference type="RefSeq" id="WP_013877398.1">
    <property type="nucleotide sequence ID" value="NZ_NDYL01000001.1"/>
</dbReference>
<gene>
    <name evidence="4" type="ORF">B9L23_03350</name>
</gene>
<feature type="domain" description="Resolvase/invertase-type recombinase catalytic" evidence="2">
    <location>
        <begin position="13"/>
        <end position="157"/>
    </location>
</feature>
<accession>A0A226QNM2</accession>